<dbReference type="EMBL" id="KN122326">
    <property type="protein sequence ID" value="KFO31109.1"/>
    <property type="molecule type" value="Genomic_DNA"/>
</dbReference>
<reference evidence="1 2" key="1">
    <citation type="submission" date="2013-11" db="EMBL/GenBank/DDBJ databases">
        <title>The Damaraland mole rat (Fukomys damarensis) genome and evolution of African mole rats.</title>
        <authorList>
            <person name="Gladyshev V.N."/>
            <person name="Fang X."/>
        </authorList>
    </citation>
    <scope>NUCLEOTIDE SEQUENCE [LARGE SCALE GENOMIC DNA]</scope>
    <source>
        <tissue evidence="1">Liver</tissue>
    </source>
</reference>
<keyword evidence="2" id="KW-1185">Reference proteome</keyword>
<dbReference type="Proteomes" id="UP000028990">
    <property type="component" value="Unassembled WGS sequence"/>
</dbReference>
<organism evidence="1 2">
    <name type="scientific">Fukomys damarensis</name>
    <name type="common">Damaraland mole rat</name>
    <name type="synonym">Cryptomys damarensis</name>
    <dbReference type="NCBI Taxonomy" id="885580"/>
    <lineage>
        <taxon>Eukaryota</taxon>
        <taxon>Metazoa</taxon>
        <taxon>Chordata</taxon>
        <taxon>Craniata</taxon>
        <taxon>Vertebrata</taxon>
        <taxon>Euteleostomi</taxon>
        <taxon>Mammalia</taxon>
        <taxon>Eutheria</taxon>
        <taxon>Euarchontoglires</taxon>
        <taxon>Glires</taxon>
        <taxon>Rodentia</taxon>
        <taxon>Hystricomorpha</taxon>
        <taxon>Bathyergidae</taxon>
        <taxon>Fukomys</taxon>
    </lineage>
</organism>
<evidence type="ECO:0000313" key="1">
    <source>
        <dbReference type="EMBL" id="KFO31109.1"/>
    </source>
</evidence>
<protein>
    <submittedName>
        <fullName evidence="1">Uncharacterized protein</fullName>
    </submittedName>
</protein>
<proteinExistence type="predicted"/>
<accession>A0A091DG30</accession>
<dbReference type="AlphaFoldDB" id="A0A091DG30"/>
<name>A0A091DG30_FUKDA</name>
<gene>
    <name evidence="1" type="ORF">H920_07544</name>
</gene>
<sequence>MSRVAREEELKKKLDREQVDLLPEGGCWNHRSCSHALDVLADLDILAATINWCYHLDIQEISHASEAFPQHPSARISPVHSKEKGIQTVGTGANVTLSRPSPEAGVLPTPEVVILPSFLPQQCHLRKSNLVLGL</sequence>
<evidence type="ECO:0000313" key="2">
    <source>
        <dbReference type="Proteomes" id="UP000028990"/>
    </source>
</evidence>